<feature type="compositionally biased region" description="Basic and acidic residues" evidence="1">
    <location>
        <begin position="38"/>
        <end position="47"/>
    </location>
</feature>
<keyword evidence="3" id="KW-1185">Reference proteome</keyword>
<feature type="compositionally biased region" description="Basic residues" evidence="1">
    <location>
        <begin position="13"/>
        <end position="23"/>
    </location>
</feature>
<proteinExistence type="predicted"/>
<feature type="compositionally biased region" description="Polar residues" evidence="1">
    <location>
        <begin position="48"/>
        <end position="62"/>
    </location>
</feature>
<dbReference type="Gramene" id="TKW13071">
    <property type="protein sequence ID" value="TKW13071"/>
    <property type="gene ID" value="SEVIR_5G076450v2"/>
</dbReference>
<evidence type="ECO:0000313" key="2">
    <source>
        <dbReference type="EMBL" id="TKW13071.1"/>
    </source>
</evidence>
<accession>A0A4U6UAZ2</accession>
<feature type="compositionally biased region" description="Basic and acidic residues" evidence="1">
    <location>
        <begin position="71"/>
        <end position="82"/>
    </location>
</feature>
<name>A0A4U6UAZ2_SETVI</name>
<dbReference type="AlphaFoldDB" id="A0A4U6UAZ2"/>
<dbReference type="Proteomes" id="UP000298652">
    <property type="component" value="Chromosome 5"/>
</dbReference>
<reference evidence="2" key="1">
    <citation type="submission" date="2019-03" db="EMBL/GenBank/DDBJ databases">
        <title>WGS assembly of Setaria viridis.</title>
        <authorList>
            <person name="Huang P."/>
            <person name="Jenkins J."/>
            <person name="Grimwood J."/>
            <person name="Barry K."/>
            <person name="Healey A."/>
            <person name="Mamidi S."/>
            <person name="Sreedasyam A."/>
            <person name="Shu S."/>
            <person name="Feldman M."/>
            <person name="Wu J."/>
            <person name="Yu Y."/>
            <person name="Chen C."/>
            <person name="Johnson J."/>
            <person name="Rokhsar D."/>
            <person name="Baxter I."/>
            <person name="Schmutz J."/>
            <person name="Brutnell T."/>
            <person name="Kellogg E."/>
        </authorList>
    </citation>
    <scope>NUCLEOTIDE SEQUENCE [LARGE SCALE GENOMIC DNA]</scope>
</reference>
<evidence type="ECO:0000256" key="1">
    <source>
        <dbReference type="SAM" id="MobiDB-lite"/>
    </source>
</evidence>
<protein>
    <submittedName>
        <fullName evidence="2">Uncharacterized protein</fullName>
    </submittedName>
</protein>
<gene>
    <name evidence="2" type="ORF">SEVIR_5G076450v2</name>
</gene>
<evidence type="ECO:0000313" key="3">
    <source>
        <dbReference type="Proteomes" id="UP000298652"/>
    </source>
</evidence>
<organism evidence="2 3">
    <name type="scientific">Setaria viridis</name>
    <name type="common">Green bristlegrass</name>
    <name type="synonym">Setaria italica subsp. viridis</name>
    <dbReference type="NCBI Taxonomy" id="4556"/>
    <lineage>
        <taxon>Eukaryota</taxon>
        <taxon>Viridiplantae</taxon>
        <taxon>Streptophyta</taxon>
        <taxon>Embryophyta</taxon>
        <taxon>Tracheophyta</taxon>
        <taxon>Spermatophyta</taxon>
        <taxon>Magnoliopsida</taxon>
        <taxon>Liliopsida</taxon>
        <taxon>Poales</taxon>
        <taxon>Poaceae</taxon>
        <taxon>PACMAD clade</taxon>
        <taxon>Panicoideae</taxon>
        <taxon>Panicodae</taxon>
        <taxon>Paniceae</taxon>
        <taxon>Cenchrinae</taxon>
        <taxon>Setaria</taxon>
    </lineage>
</organism>
<sequence length="104" mass="11525">MVRNAKGTLKPVSHPRRRPRRMIPGHPWRTGGRRRRNHEALQEHATDSNRCSGHPTTDSGASRNADGGARFLHDCQRKDSGFHKLRPSSNTAPSRGQAARQGAS</sequence>
<feature type="region of interest" description="Disordered" evidence="1">
    <location>
        <begin position="1"/>
        <end position="104"/>
    </location>
</feature>
<dbReference type="EMBL" id="CM016556">
    <property type="protein sequence ID" value="TKW13071.1"/>
    <property type="molecule type" value="Genomic_DNA"/>
</dbReference>